<comment type="catalytic activity">
    <reaction evidence="13 14">
        <text>a di-trans,poly-cis-dolichyl beta-D-mannosyl phosphate + L-seryl-[protein] = 3-O-(alpha-D-mannosyl)-L-seryl-[protein] + a di-trans,poly-cis-dolichyl phosphate + H(+)</text>
        <dbReference type="Rhea" id="RHEA:17377"/>
        <dbReference type="Rhea" id="RHEA-COMP:9863"/>
        <dbReference type="Rhea" id="RHEA-COMP:13546"/>
        <dbReference type="Rhea" id="RHEA-COMP:19498"/>
        <dbReference type="Rhea" id="RHEA-COMP:19501"/>
        <dbReference type="ChEBI" id="CHEBI:15378"/>
        <dbReference type="ChEBI" id="CHEBI:29999"/>
        <dbReference type="ChEBI" id="CHEBI:57683"/>
        <dbReference type="ChEBI" id="CHEBI:58211"/>
        <dbReference type="ChEBI" id="CHEBI:137321"/>
        <dbReference type="EC" id="2.4.1.109"/>
    </reaction>
</comment>
<feature type="transmembrane region" description="Helical" evidence="14">
    <location>
        <begin position="164"/>
        <end position="181"/>
    </location>
</feature>
<feature type="domain" description="MIR" evidence="16">
    <location>
        <begin position="464"/>
        <end position="519"/>
    </location>
</feature>
<keyword evidence="10 14" id="KW-0472">Membrane</keyword>
<feature type="domain" description="MIR" evidence="16">
    <location>
        <begin position="399"/>
        <end position="458"/>
    </location>
</feature>
<keyword evidence="8 14" id="KW-0256">Endoplasmic reticulum</keyword>
<evidence type="ECO:0000256" key="14">
    <source>
        <dbReference type="RuleBase" id="RU367007"/>
    </source>
</evidence>
<evidence type="ECO:0000256" key="3">
    <source>
        <dbReference type="ARBA" id="ARBA00007222"/>
    </source>
</evidence>
<dbReference type="FunFam" id="2.80.10.50:FF:000044">
    <property type="entry name" value="Dolichyl-phosphate-mannose-protein mannosyltransferase 4"/>
    <property type="match status" value="1"/>
</dbReference>
<evidence type="ECO:0000256" key="2">
    <source>
        <dbReference type="ARBA" id="ARBA00004922"/>
    </source>
</evidence>
<evidence type="ECO:0000259" key="16">
    <source>
        <dbReference type="PROSITE" id="PS50919"/>
    </source>
</evidence>
<dbReference type="InterPro" id="IPR036300">
    <property type="entry name" value="MIR_dom_sf"/>
</dbReference>
<feature type="transmembrane region" description="Helical" evidence="14">
    <location>
        <begin position="99"/>
        <end position="117"/>
    </location>
</feature>
<dbReference type="EMBL" id="JASWJB010000549">
    <property type="protein sequence ID" value="KAK2589811.1"/>
    <property type="molecule type" value="Genomic_DNA"/>
</dbReference>
<evidence type="ECO:0000256" key="6">
    <source>
        <dbReference type="ARBA" id="ARBA00022692"/>
    </source>
</evidence>
<dbReference type="Pfam" id="PF02366">
    <property type="entry name" value="PMT"/>
    <property type="match status" value="1"/>
</dbReference>
<dbReference type="InterPro" id="IPR027005">
    <property type="entry name" value="PMT-like"/>
</dbReference>
<sequence>MARPQTPQGSLRQRNVGSKKADSVENPIEVELDKLAKATAQKNTVSCERDHWVAFIFTTILAFITRFWGISHPNEVVFDEVHFGKFASYYLERTYFFDVHPPFAKLLFAFMGWLVGYDGHFHFENIGDSYIDNKVPYVAFRALPAILGALTVSVSYLIMWESGYSVPACLIAAGLILFDNAHIGQTRLILLDATLVLAMACSLLFYIKFYKLRHEPFSRKWWKWLILTGFALSCDMSTKYVGTFAFVTIGSAVIIDLWELLDIKRPGGTISLPNFGKHFAARAVGLIILPFLFYLFWFQVHFAVLSRSGPGDDFMSPQFQETLSDNVMLANSVDIQYYDTITIKHKETKAFLHSHPDRYPLRYDDGRVSSQGQQVTGYPHNDTNNYWQILPANDDKQMGRIVRNNELIRLRHVGTDSVLLSHDVASPYYPTNQEFTTASQEDAYGSRINDTLFEIRIENGKDNSEFKTIASYFKLIHNPSKVAMWTHSKPLPDWGSRQQEINGNKQIAPSSNIWLVEDIATLPADDARRQRTERKVKSLPFLQKWFELQRAMFYHNSKLTSSHPYASHPYQWPFLLRGVSFWTHNDTRQQIYFVGNPISWWFAASLLAVYAGIILADQISLRRGIDALDHRTRSRLYNSTGFFWLAWATHYFPFYLMGRQLFLHHYLPAHLASCLVAGALIEFVFNVEPIDELKGAKKGIKRHLTARERFAGQSLMGAWIASAVILVVVIAGCWFFLPLTYGYPGLSVEQVVRRKWLGYDLHFAK</sequence>
<dbReference type="GO" id="GO:0005789">
    <property type="term" value="C:endoplasmic reticulum membrane"/>
    <property type="evidence" value="ECO:0007669"/>
    <property type="project" value="UniProtKB-SubCell"/>
</dbReference>
<dbReference type="PANTHER" id="PTHR10050">
    <property type="entry name" value="DOLICHYL-PHOSPHATE-MANNOSE--PROTEIN MANNOSYLTRANSFERASE"/>
    <property type="match status" value="1"/>
</dbReference>
<feature type="domain" description="MIR" evidence="16">
    <location>
        <begin position="332"/>
        <end position="392"/>
    </location>
</feature>
<dbReference type="SMART" id="SM00472">
    <property type="entry name" value="MIR"/>
    <property type="match status" value="3"/>
</dbReference>
<evidence type="ECO:0000256" key="9">
    <source>
        <dbReference type="ARBA" id="ARBA00022989"/>
    </source>
</evidence>
<dbReference type="InterPro" id="IPR016093">
    <property type="entry name" value="MIR_motif"/>
</dbReference>
<evidence type="ECO:0000256" key="8">
    <source>
        <dbReference type="ARBA" id="ARBA00022824"/>
    </source>
</evidence>
<dbReference type="InterPro" id="IPR003342">
    <property type="entry name" value="ArnT-like_N"/>
</dbReference>
<keyword evidence="5 14" id="KW-0808">Transferase</keyword>
<comment type="subcellular location">
    <subcellularLocation>
        <location evidence="1 14">Endoplasmic reticulum membrane</location>
        <topology evidence="1 14">Multi-pass membrane protein</topology>
    </subcellularLocation>
</comment>
<evidence type="ECO:0000256" key="13">
    <source>
        <dbReference type="ARBA" id="ARBA00045102"/>
    </source>
</evidence>
<dbReference type="InterPro" id="IPR032421">
    <property type="entry name" value="PMT_4TMC"/>
</dbReference>
<keyword evidence="18" id="KW-1185">Reference proteome</keyword>
<keyword evidence="9 14" id="KW-1133">Transmembrane helix</keyword>
<dbReference type="Pfam" id="PF02815">
    <property type="entry name" value="MIR"/>
    <property type="match status" value="1"/>
</dbReference>
<feature type="transmembrane region" description="Helical" evidence="14">
    <location>
        <begin position="279"/>
        <end position="298"/>
    </location>
</feature>
<evidence type="ECO:0000313" key="18">
    <source>
        <dbReference type="Proteomes" id="UP001251528"/>
    </source>
</evidence>
<evidence type="ECO:0000256" key="1">
    <source>
        <dbReference type="ARBA" id="ARBA00004477"/>
    </source>
</evidence>
<comment type="function">
    <text evidence="14">Transfers mannose from Dol-P-mannose to Ser or Thr residues on proteins.</text>
</comment>
<feature type="region of interest" description="Disordered" evidence="15">
    <location>
        <begin position="1"/>
        <end position="23"/>
    </location>
</feature>
<feature type="transmembrane region" description="Helical" evidence="14">
    <location>
        <begin position="240"/>
        <end position="258"/>
    </location>
</feature>
<gene>
    <name evidence="17" type="primary">PMT4</name>
    <name evidence="17" type="ORF">QQS21_012514</name>
</gene>
<evidence type="ECO:0000256" key="11">
    <source>
        <dbReference type="ARBA" id="ARBA00023180"/>
    </source>
</evidence>
<dbReference type="GO" id="GO:0004169">
    <property type="term" value="F:dolichyl-phosphate-mannose-protein mannosyltransferase activity"/>
    <property type="evidence" value="ECO:0007669"/>
    <property type="project" value="UniProtKB-UniRule"/>
</dbReference>
<feature type="transmembrane region" description="Helical" evidence="14">
    <location>
        <begin position="710"/>
        <end position="737"/>
    </location>
</feature>
<feature type="transmembrane region" description="Helical" evidence="14">
    <location>
        <begin position="598"/>
        <end position="616"/>
    </location>
</feature>
<feature type="transmembrane region" description="Helical" evidence="14">
    <location>
        <begin position="188"/>
        <end position="207"/>
    </location>
</feature>
<feature type="transmembrane region" description="Helical" evidence="14">
    <location>
        <begin position="636"/>
        <end position="657"/>
    </location>
</feature>
<comment type="similarity">
    <text evidence="3 14">Belongs to the glycosyltransferase 39 family.</text>
</comment>
<dbReference type="Pfam" id="PF16192">
    <property type="entry name" value="PMT_4TMC"/>
    <property type="match status" value="1"/>
</dbReference>
<reference evidence="17" key="1">
    <citation type="submission" date="2023-06" db="EMBL/GenBank/DDBJ databases">
        <title>Conoideocrella luteorostrata (Hypocreales: Clavicipitaceae), a potential biocontrol fungus for elongate hemlock scale in United States Christmas tree production areas.</title>
        <authorList>
            <person name="Barrett H."/>
            <person name="Lovett B."/>
            <person name="Macias A.M."/>
            <person name="Stajich J.E."/>
            <person name="Kasson M.T."/>
        </authorList>
    </citation>
    <scope>NUCLEOTIDE SEQUENCE</scope>
    <source>
        <strain evidence="17">ARSEF 14590</strain>
    </source>
</reference>
<evidence type="ECO:0000313" key="17">
    <source>
        <dbReference type="EMBL" id="KAK2589811.1"/>
    </source>
</evidence>
<comment type="caution">
    <text evidence="17">The sequence shown here is derived from an EMBL/GenBank/DDBJ whole genome shotgun (WGS) entry which is preliminary data.</text>
</comment>
<dbReference type="CDD" id="cd23285">
    <property type="entry name" value="beta-trefoil_MIR_PMT4-like"/>
    <property type="match status" value="1"/>
</dbReference>
<keyword evidence="11" id="KW-0325">Glycoprotein</keyword>
<evidence type="ECO:0000256" key="12">
    <source>
        <dbReference type="ARBA" id="ARBA00045085"/>
    </source>
</evidence>
<dbReference type="Gene3D" id="2.80.10.50">
    <property type="match status" value="1"/>
</dbReference>
<dbReference type="SUPFAM" id="SSF82109">
    <property type="entry name" value="MIR domain"/>
    <property type="match status" value="1"/>
</dbReference>
<feature type="transmembrane region" description="Helical" evidence="14">
    <location>
        <begin position="138"/>
        <end position="158"/>
    </location>
</feature>
<name>A0AAJ0FMA4_9HYPO</name>
<keyword evidence="4 14" id="KW-0328">Glycosyltransferase</keyword>
<evidence type="ECO:0000256" key="5">
    <source>
        <dbReference type="ARBA" id="ARBA00022679"/>
    </source>
</evidence>
<organism evidence="17 18">
    <name type="scientific">Conoideocrella luteorostrata</name>
    <dbReference type="NCBI Taxonomy" id="1105319"/>
    <lineage>
        <taxon>Eukaryota</taxon>
        <taxon>Fungi</taxon>
        <taxon>Dikarya</taxon>
        <taxon>Ascomycota</taxon>
        <taxon>Pezizomycotina</taxon>
        <taxon>Sordariomycetes</taxon>
        <taxon>Hypocreomycetidae</taxon>
        <taxon>Hypocreales</taxon>
        <taxon>Clavicipitaceae</taxon>
        <taxon>Conoideocrella</taxon>
    </lineage>
</organism>
<keyword evidence="6 14" id="KW-0812">Transmembrane</keyword>
<keyword evidence="7" id="KW-0677">Repeat</keyword>
<comment type="pathway">
    <text evidence="2 14">Protein modification; protein glycosylation.</text>
</comment>
<evidence type="ECO:0000256" key="15">
    <source>
        <dbReference type="SAM" id="MobiDB-lite"/>
    </source>
</evidence>
<comment type="catalytic activity">
    <reaction evidence="12 14">
        <text>a di-trans,poly-cis-dolichyl beta-D-mannosyl phosphate + L-threonyl-[protein] = 3-O-(alpha-D-mannosyl)-L-threonyl-[protein] + a di-trans,poly-cis-dolichyl phosphate + H(+)</text>
        <dbReference type="Rhea" id="RHEA:53396"/>
        <dbReference type="Rhea" id="RHEA-COMP:11060"/>
        <dbReference type="Rhea" id="RHEA-COMP:13547"/>
        <dbReference type="Rhea" id="RHEA-COMP:19498"/>
        <dbReference type="Rhea" id="RHEA-COMP:19501"/>
        <dbReference type="ChEBI" id="CHEBI:15378"/>
        <dbReference type="ChEBI" id="CHEBI:30013"/>
        <dbReference type="ChEBI" id="CHEBI:57683"/>
        <dbReference type="ChEBI" id="CHEBI:58211"/>
        <dbReference type="ChEBI" id="CHEBI:137323"/>
        <dbReference type="EC" id="2.4.1.109"/>
    </reaction>
</comment>
<protein>
    <recommendedName>
        <fullName evidence="14">Dolichyl-phosphate-mannose--protein mannosyltransferase</fullName>
        <ecNumber evidence="14">2.4.1.109</ecNumber>
    </recommendedName>
</protein>
<evidence type="ECO:0000256" key="4">
    <source>
        <dbReference type="ARBA" id="ARBA00022676"/>
    </source>
</evidence>
<proteinExistence type="inferred from homology"/>
<feature type="transmembrane region" description="Helical" evidence="14">
    <location>
        <begin position="669"/>
        <end position="689"/>
    </location>
</feature>
<evidence type="ECO:0000256" key="10">
    <source>
        <dbReference type="ARBA" id="ARBA00023136"/>
    </source>
</evidence>
<evidence type="ECO:0000256" key="7">
    <source>
        <dbReference type="ARBA" id="ARBA00022737"/>
    </source>
</evidence>
<dbReference type="AlphaFoldDB" id="A0AAJ0FMA4"/>
<accession>A0AAJ0FMA4</accession>
<dbReference type="EC" id="2.4.1.109" evidence="14"/>
<dbReference type="Proteomes" id="UP001251528">
    <property type="component" value="Unassembled WGS sequence"/>
</dbReference>
<dbReference type="PROSITE" id="PS50919">
    <property type="entry name" value="MIR"/>
    <property type="match status" value="3"/>
</dbReference>
<feature type="transmembrane region" description="Helical" evidence="14">
    <location>
        <begin position="52"/>
        <end position="70"/>
    </location>
</feature>
<dbReference type="PANTHER" id="PTHR10050:SF51">
    <property type="entry name" value="PROTEIN O-MANNOSYL-TRANSFERASE 1"/>
    <property type="match status" value="1"/>
</dbReference>
<feature type="compositionally biased region" description="Polar residues" evidence="15">
    <location>
        <begin position="1"/>
        <end position="16"/>
    </location>
</feature>